<keyword evidence="2" id="KW-1185">Reference proteome</keyword>
<gene>
    <name evidence="1" type="ORF">VTL71DRAFT_489</name>
</gene>
<sequence length="83" mass="9327">MHFVRRCLVFDTEISRLDCALIVDEEHITDFWIMDTSTEVRNREGWKLSIGKDNETDGFGAEGADLETKHTAGNETIKGAAVL</sequence>
<protein>
    <submittedName>
        <fullName evidence="1">Uncharacterized protein</fullName>
    </submittedName>
</protein>
<evidence type="ECO:0000313" key="1">
    <source>
        <dbReference type="EMBL" id="KAL2075546.1"/>
    </source>
</evidence>
<comment type="caution">
    <text evidence="1">The sequence shown here is derived from an EMBL/GenBank/DDBJ whole genome shotgun (WGS) entry which is preliminary data.</text>
</comment>
<evidence type="ECO:0000313" key="2">
    <source>
        <dbReference type="Proteomes" id="UP001595075"/>
    </source>
</evidence>
<reference evidence="1 2" key="1">
    <citation type="journal article" date="2024" name="Commun. Biol.">
        <title>Comparative genomic analysis of thermophilic fungi reveals convergent evolutionary adaptations and gene losses.</title>
        <authorList>
            <person name="Steindorff A.S."/>
            <person name="Aguilar-Pontes M.V."/>
            <person name="Robinson A.J."/>
            <person name="Andreopoulos B."/>
            <person name="LaButti K."/>
            <person name="Kuo A."/>
            <person name="Mondo S."/>
            <person name="Riley R."/>
            <person name="Otillar R."/>
            <person name="Haridas S."/>
            <person name="Lipzen A."/>
            <person name="Grimwood J."/>
            <person name="Schmutz J."/>
            <person name="Clum A."/>
            <person name="Reid I.D."/>
            <person name="Moisan M.C."/>
            <person name="Butler G."/>
            <person name="Nguyen T.T.M."/>
            <person name="Dewar K."/>
            <person name="Conant G."/>
            <person name="Drula E."/>
            <person name="Henrissat B."/>
            <person name="Hansel C."/>
            <person name="Singer S."/>
            <person name="Hutchinson M.I."/>
            <person name="de Vries R.P."/>
            <person name="Natvig D.O."/>
            <person name="Powell A.J."/>
            <person name="Tsang A."/>
            <person name="Grigoriev I.V."/>
        </authorList>
    </citation>
    <scope>NUCLEOTIDE SEQUENCE [LARGE SCALE GENOMIC DNA]</scope>
    <source>
        <strain evidence="1 2">CBS 494.80</strain>
    </source>
</reference>
<organism evidence="1 2">
    <name type="scientific">Oculimacula yallundae</name>
    <dbReference type="NCBI Taxonomy" id="86028"/>
    <lineage>
        <taxon>Eukaryota</taxon>
        <taxon>Fungi</taxon>
        <taxon>Dikarya</taxon>
        <taxon>Ascomycota</taxon>
        <taxon>Pezizomycotina</taxon>
        <taxon>Leotiomycetes</taxon>
        <taxon>Helotiales</taxon>
        <taxon>Ploettnerulaceae</taxon>
        <taxon>Oculimacula</taxon>
    </lineage>
</organism>
<accession>A0ABR4D1A8</accession>
<name>A0ABR4D1A8_9HELO</name>
<dbReference type="EMBL" id="JAZHXI010000001">
    <property type="protein sequence ID" value="KAL2075546.1"/>
    <property type="molecule type" value="Genomic_DNA"/>
</dbReference>
<dbReference type="Proteomes" id="UP001595075">
    <property type="component" value="Unassembled WGS sequence"/>
</dbReference>
<proteinExistence type="predicted"/>